<accession>A0A137YSJ1</accession>
<organism evidence="1 2">
    <name type="scientific">Tsukamurella pseudospumae</name>
    <dbReference type="NCBI Taxonomy" id="239498"/>
    <lineage>
        <taxon>Bacteria</taxon>
        <taxon>Bacillati</taxon>
        <taxon>Actinomycetota</taxon>
        <taxon>Actinomycetes</taxon>
        <taxon>Mycobacteriales</taxon>
        <taxon>Tsukamurellaceae</taxon>
        <taxon>Tsukamurella</taxon>
    </lineage>
</organism>
<name>A0A137YSJ1_9ACTN</name>
<dbReference type="EMBL" id="LSRE01000050">
    <property type="protein sequence ID" value="KXO88888.1"/>
    <property type="molecule type" value="Genomic_DNA"/>
</dbReference>
<protein>
    <submittedName>
        <fullName evidence="1">Uncharacterized protein</fullName>
    </submittedName>
</protein>
<proteinExistence type="predicted"/>
<gene>
    <name evidence="1" type="ORF">AXK61_09540</name>
</gene>
<sequence>MDELIGPFYDMDGLVEWLGRTKQAIGEQTRDGRLIGMQDAAGRWVYPTWQFDGAGAVHPPLIEVWQLLRTEADPWTAAEWMCVRNPDTGGRIAADWLISGEDPEPVMCAARDDVGRWSW</sequence>
<dbReference type="RefSeq" id="WP_082789492.1">
    <property type="nucleotide sequence ID" value="NZ_LSRE01000050.1"/>
</dbReference>
<evidence type="ECO:0000313" key="2">
    <source>
        <dbReference type="Proteomes" id="UP000070409"/>
    </source>
</evidence>
<dbReference type="Proteomes" id="UP000070409">
    <property type="component" value="Unassembled WGS sequence"/>
</dbReference>
<keyword evidence="2" id="KW-1185">Reference proteome</keyword>
<evidence type="ECO:0000313" key="1">
    <source>
        <dbReference type="EMBL" id="KXO88888.1"/>
    </source>
</evidence>
<comment type="caution">
    <text evidence="1">The sequence shown here is derived from an EMBL/GenBank/DDBJ whole genome shotgun (WGS) entry which is preliminary data.</text>
</comment>
<reference evidence="1 2" key="1">
    <citation type="submission" date="2016-02" db="EMBL/GenBank/DDBJ databases">
        <authorList>
            <person name="Teng J.L."/>
            <person name="Tang Y."/>
            <person name="Huang Y."/>
            <person name="Guo F."/>
            <person name="Wei W."/>
            <person name="Chen J.H."/>
            <person name="Wong S.Y."/>
            <person name="Lau S.K."/>
            <person name="Woo P.C."/>
        </authorList>
    </citation>
    <scope>NUCLEOTIDE SEQUENCE [LARGE SCALE GENOMIC DNA]</scope>
    <source>
        <strain evidence="1 2">JCM 13375</strain>
    </source>
</reference>